<dbReference type="RefSeq" id="WP_250197725.1">
    <property type="nucleotide sequence ID" value="NZ_CP097636.1"/>
</dbReference>
<evidence type="ECO:0000313" key="2">
    <source>
        <dbReference type="Proteomes" id="UP001056201"/>
    </source>
</evidence>
<dbReference type="Proteomes" id="UP001056201">
    <property type="component" value="Chromosome 2"/>
</dbReference>
<proteinExistence type="predicted"/>
<evidence type="ECO:0000313" key="1">
    <source>
        <dbReference type="EMBL" id="URI09497.1"/>
    </source>
</evidence>
<accession>A0ABY4SBP2</accession>
<protein>
    <recommendedName>
        <fullName evidence="3">Ubiquinone biosynthesis protein UbiJ</fullName>
    </recommendedName>
</protein>
<organism evidence="1 2">
    <name type="scientific">Aquincola tertiaricarbonis</name>
    <dbReference type="NCBI Taxonomy" id="391953"/>
    <lineage>
        <taxon>Bacteria</taxon>
        <taxon>Pseudomonadati</taxon>
        <taxon>Pseudomonadota</taxon>
        <taxon>Betaproteobacteria</taxon>
        <taxon>Burkholderiales</taxon>
        <taxon>Sphaerotilaceae</taxon>
        <taxon>Aquincola</taxon>
    </lineage>
</organism>
<name>A0ABY4SBP2_AQUTE</name>
<dbReference type="EMBL" id="CP097636">
    <property type="protein sequence ID" value="URI09497.1"/>
    <property type="molecule type" value="Genomic_DNA"/>
</dbReference>
<keyword evidence="2" id="KW-1185">Reference proteome</keyword>
<sequence>MLQSLQALLAPALVERLVLMANHVLAAEPVATERLRHHVGRSIGVQWRDWPQRLPAPPVLLFHVTAAGLLEWVPDAGAPELADLTVRIDASRPLFLLGQLSRGARVPMEVQGDAALAADVNWLVDNVRWDMEADLARVIDPRLAHEVANVGRGLVRGLRLAIGAGADWAARWRAGRP</sequence>
<evidence type="ECO:0008006" key="3">
    <source>
        <dbReference type="Google" id="ProtNLM"/>
    </source>
</evidence>
<reference evidence="1" key="1">
    <citation type="submission" date="2022-05" db="EMBL/GenBank/DDBJ databases">
        <title>An RpoN-dependent PEP-CTERM gene is involved in floc formation of an Aquincola tertiaricarbonis strain.</title>
        <authorList>
            <person name="Qiu D."/>
            <person name="Xia M."/>
        </authorList>
    </citation>
    <scope>NUCLEOTIDE SEQUENCE</scope>
    <source>
        <strain evidence="1">RN12</strain>
    </source>
</reference>
<gene>
    <name evidence="1" type="ORF">MW290_28470</name>
</gene>